<dbReference type="SUPFAM" id="SSF53850">
    <property type="entry name" value="Periplasmic binding protein-like II"/>
    <property type="match status" value="1"/>
</dbReference>
<dbReference type="RefSeq" id="WP_121990859.1">
    <property type="nucleotide sequence ID" value="NZ_OUNR01000021.1"/>
</dbReference>
<accession>A0A330LCE0</accession>
<dbReference type="InParanoid" id="A0A330LCE0"/>
<evidence type="ECO:0008006" key="4">
    <source>
        <dbReference type="Google" id="ProtNLM"/>
    </source>
</evidence>
<dbReference type="PANTHER" id="PTHR42941">
    <property type="entry name" value="SLL1037 PROTEIN"/>
    <property type="match status" value="1"/>
</dbReference>
<dbReference type="Proteomes" id="UP000248168">
    <property type="component" value="Unassembled WGS sequence"/>
</dbReference>
<feature type="transmembrane region" description="Helical" evidence="1">
    <location>
        <begin position="358"/>
        <end position="377"/>
    </location>
</feature>
<dbReference type="AlphaFoldDB" id="A0A330LCE0"/>
<evidence type="ECO:0000256" key="1">
    <source>
        <dbReference type="SAM" id="Phobius"/>
    </source>
</evidence>
<dbReference type="NCBIfam" id="TIGR02122">
    <property type="entry name" value="TRAP_TAXI"/>
    <property type="match status" value="1"/>
</dbReference>
<dbReference type="OrthoDB" id="5582316at2"/>
<reference evidence="3" key="1">
    <citation type="submission" date="2018-04" db="EMBL/GenBank/DDBJ databases">
        <authorList>
            <person name="Lucker S."/>
            <person name="Sakoula D."/>
        </authorList>
    </citation>
    <scope>NUCLEOTIDE SEQUENCE [LARGE SCALE GENOMIC DNA]</scope>
</reference>
<sequence>MSIPRKILPALGATILALLLALGVYRSLTTTQMVSIATGIQGSGYYELGQKIEQILRSDFEQQPLEAPLIFQHIDSHGPQENLQLLAHREAQLGMALEGLSVKPKESGSADIRGLIKISSSNLHIIVRPQLSHQLGKPITQLSDLVDNVRRRLGRPLRVYIGSPNGSTHTVMSHILTYYKTSTGTDLGWELTERGSYVDAADDFLHDRIDVLCLLVATGSPVAVTMSQHGLLVPLSEGVINAIHTLHPALSAQTIPAGVYNKDFPSVAITTLGAEDILVANGEVSSRLAYQIVRTLALHWPELQTGMLLPEDFSKAQLSQNDYFPLHPGAVAYYKGGNVPLWPWFEGILAVLIEQRDIVLSILGGIPTVYALLYAWVQRRRVTHLMTQIATLRHQDEIDHTAIENIRMHALTLMAEDKLSRDSYTSLNEFIDAQLSQTSLKSDRAAKLAAQKESAPPPSP</sequence>
<organism evidence="2 3">
    <name type="scientific">Nitrospira lenta</name>
    <dbReference type="NCBI Taxonomy" id="1436998"/>
    <lineage>
        <taxon>Bacteria</taxon>
        <taxon>Pseudomonadati</taxon>
        <taxon>Nitrospirota</taxon>
        <taxon>Nitrospiria</taxon>
        <taxon>Nitrospirales</taxon>
        <taxon>Nitrospiraceae</taxon>
        <taxon>Nitrospira</taxon>
    </lineage>
</organism>
<keyword evidence="1" id="KW-1133">Transmembrane helix</keyword>
<name>A0A330LCE0_9BACT</name>
<dbReference type="Pfam" id="PF16868">
    <property type="entry name" value="NMT1_3"/>
    <property type="match status" value="1"/>
</dbReference>
<protein>
    <recommendedName>
        <fullName evidence="4">TRAP transporter solute receptor, TAXI family</fullName>
    </recommendedName>
</protein>
<evidence type="ECO:0000313" key="3">
    <source>
        <dbReference type="Proteomes" id="UP000248168"/>
    </source>
</evidence>
<keyword evidence="3" id="KW-1185">Reference proteome</keyword>
<proteinExistence type="predicted"/>
<evidence type="ECO:0000313" key="2">
    <source>
        <dbReference type="EMBL" id="SPP66740.1"/>
    </source>
</evidence>
<dbReference type="EMBL" id="OUNR01000021">
    <property type="protein sequence ID" value="SPP66740.1"/>
    <property type="molecule type" value="Genomic_DNA"/>
</dbReference>
<gene>
    <name evidence="2" type="ORF">NITLEN_80168</name>
</gene>
<dbReference type="Gene3D" id="3.40.190.10">
    <property type="entry name" value="Periplasmic binding protein-like II"/>
    <property type="match status" value="2"/>
</dbReference>
<keyword evidence="1" id="KW-0812">Transmembrane</keyword>
<dbReference type="InterPro" id="IPR011852">
    <property type="entry name" value="TRAP_TAXI"/>
</dbReference>
<keyword evidence="1" id="KW-0472">Membrane</keyword>
<dbReference type="PANTHER" id="PTHR42941:SF1">
    <property type="entry name" value="SLL1037 PROTEIN"/>
    <property type="match status" value="1"/>
</dbReference>